<protein>
    <submittedName>
        <fullName evidence="2">Uncharacterized protein</fullName>
    </submittedName>
</protein>
<feature type="region of interest" description="Disordered" evidence="1">
    <location>
        <begin position="1"/>
        <end position="45"/>
    </location>
</feature>
<gene>
    <name evidence="2" type="ORF">T12_14989</name>
</gene>
<dbReference type="EMBL" id="JYDQ01002538">
    <property type="protein sequence ID" value="KRY03730.1"/>
    <property type="molecule type" value="Genomic_DNA"/>
</dbReference>
<evidence type="ECO:0000313" key="3">
    <source>
        <dbReference type="Proteomes" id="UP000054783"/>
    </source>
</evidence>
<evidence type="ECO:0000313" key="2">
    <source>
        <dbReference type="EMBL" id="KRY03730.1"/>
    </source>
</evidence>
<keyword evidence="3" id="KW-1185">Reference proteome</keyword>
<accession>A0A0V0YTW8</accession>
<dbReference type="OrthoDB" id="5929654at2759"/>
<organism evidence="2 3">
    <name type="scientific">Trichinella patagoniensis</name>
    <dbReference type="NCBI Taxonomy" id="990121"/>
    <lineage>
        <taxon>Eukaryota</taxon>
        <taxon>Metazoa</taxon>
        <taxon>Ecdysozoa</taxon>
        <taxon>Nematoda</taxon>
        <taxon>Enoplea</taxon>
        <taxon>Dorylaimia</taxon>
        <taxon>Trichinellida</taxon>
        <taxon>Trichinellidae</taxon>
        <taxon>Trichinella</taxon>
    </lineage>
</organism>
<evidence type="ECO:0000256" key="1">
    <source>
        <dbReference type="SAM" id="MobiDB-lite"/>
    </source>
</evidence>
<proteinExistence type="predicted"/>
<dbReference type="Proteomes" id="UP000054783">
    <property type="component" value="Unassembled WGS sequence"/>
</dbReference>
<comment type="caution">
    <text evidence="2">The sequence shown here is derived from an EMBL/GenBank/DDBJ whole genome shotgun (WGS) entry which is preliminary data.</text>
</comment>
<sequence length="45" mass="5195">MKGGAYKVRTKYPYRNEGQSRSTKKQPLIRNNQDSHFNASHLCPS</sequence>
<feature type="compositionally biased region" description="Polar residues" evidence="1">
    <location>
        <begin position="29"/>
        <end position="38"/>
    </location>
</feature>
<dbReference type="AlphaFoldDB" id="A0A0V0YTW8"/>
<name>A0A0V0YTW8_9BILA</name>
<reference evidence="2 3" key="1">
    <citation type="submission" date="2015-01" db="EMBL/GenBank/DDBJ databases">
        <title>Evolution of Trichinella species and genotypes.</title>
        <authorList>
            <person name="Korhonen P.K."/>
            <person name="Edoardo P."/>
            <person name="Giuseppe L.R."/>
            <person name="Gasser R.B."/>
        </authorList>
    </citation>
    <scope>NUCLEOTIDE SEQUENCE [LARGE SCALE GENOMIC DNA]</scope>
    <source>
        <strain evidence="2">ISS2496</strain>
    </source>
</reference>